<dbReference type="Proteomes" id="UP000499080">
    <property type="component" value="Unassembled WGS sequence"/>
</dbReference>
<feature type="region of interest" description="Disordered" evidence="1">
    <location>
        <begin position="45"/>
        <end position="90"/>
    </location>
</feature>
<evidence type="ECO:0000313" key="2">
    <source>
        <dbReference type="EMBL" id="GBM20928.1"/>
    </source>
</evidence>
<name>A0A4Y2DYP2_ARAVE</name>
<accession>A0A4Y2DYP2</accession>
<dbReference type="AlphaFoldDB" id="A0A4Y2DYP2"/>
<protein>
    <submittedName>
        <fullName evidence="2">Uncharacterized protein</fullName>
    </submittedName>
</protein>
<keyword evidence="3" id="KW-1185">Reference proteome</keyword>
<proteinExistence type="predicted"/>
<evidence type="ECO:0000313" key="3">
    <source>
        <dbReference type="Proteomes" id="UP000499080"/>
    </source>
</evidence>
<sequence>MSKLALTFGISVTSTHSSLYPTLLFFDVSNWCGKDSVLDIAPKEKKSRGVISGERGGQGVGSSLPIHRSGNVSSRKSRTKEPQCGGAPSC</sequence>
<reference evidence="2 3" key="1">
    <citation type="journal article" date="2019" name="Sci. Rep.">
        <title>Orb-weaving spider Araneus ventricosus genome elucidates the spidroin gene catalogue.</title>
        <authorList>
            <person name="Kono N."/>
            <person name="Nakamura H."/>
            <person name="Ohtoshi R."/>
            <person name="Moran D.A.P."/>
            <person name="Shinohara A."/>
            <person name="Yoshida Y."/>
            <person name="Fujiwara M."/>
            <person name="Mori M."/>
            <person name="Tomita M."/>
            <person name="Arakawa K."/>
        </authorList>
    </citation>
    <scope>NUCLEOTIDE SEQUENCE [LARGE SCALE GENOMIC DNA]</scope>
</reference>
<gene>
    <name evidence="2" type="ORF">AVEN_253728_1</name>
</gene>
<comment type="caution">
    <text evidence="2">The sequence shown here is derived from an EMBL/GenBank/DDBJ whole genome shotgun (WGS) entry which is preliminary data.</text>
</comment>
<dbReference type="EMBL" id="BGPR01000450">
    <property type="protein sequence ID" value="GBM20928.1"/>
    <property type="molecule type" value="Genomic_DNA"/>
</dbReference>
<organism evidence="2 3">
    <name type="scientific">Araneus ventricosus</name>
    <name type="common">Orbweaver spider</name>
    <name type="synonym">Epeira ventricosa</name>
    <dbReference type="NCBI Taxonomy" id="182803"/>
    <lineage>
        <taxon>Eukaryota</taxon>
        <taxon>Metazoa</taxon>
        <taxon>Ecdysozoa</taxon>
        <taxon>Arthropoda</taxon>
        <taxon>Chelicerata</taxon>
        <taxon>Arachnida</taxon>
        <taxon>Araneae</taxon>
        <taxon>Araneomorphae</taxon>
        <taxon>Entelegynae</taxon>
        <taxon>Araneoidea</taxon>
        <taxon>Araneidae</taxon>
        <taxon>Araneus</taxon>
    </lineage>
</organism>
<evidence type="ECO:0000256" key="1">
    <source>
        <dbReference type="SAM" id="MobiDB-lite"/>
    </source>
</evidence>